<feature type="transmembrane region" description="Helical" evidence="2">
    <location>
        <begin position="12"/>
        <end position="29"/>
    </location>
</feature>
<keyword evidence="2" id="KW-0472">Membrane</keyword>
<protein>
    <submittedName>
        <fullName evidence="3">Uncharacterized protein</fullName>
    </submittedName>
</protein>
<reference evidence="3" key="1">
    <citation type="submission" date="2021-12" db="EMBL/GenBank/DDBJ databases">
        <authorList>
            <person name="Zaccaron A."/>
            <person name="Stergiopoulos I."/>
        </authorList>
    </citation>
    <scope>NUCLEOTIDE SEQUENCE</scope>
    <source>
        <strain evidence="3">Race5_Kim</strain>
    </source>
</reference>
<dbReference type="Proteomes" id="UP000756132">
    <property type="component" value="Chromosome 2"/>
</dbReference>
<evidence type="ECO:0000313" key="3">
    <source>
        <dbReference type="EMBL" id="UJO13799.1"/>
    </source>
</evidence>
<dbReference type="AlphaFoldDB" id="A0A9Q8P5C9"/>
<evidence type="ECO:0000313" key="4">
    <source>
        <dbReference type="Proteomes" id="UP000756132"/>
    </source>
</evidence>
<dbReference type="KEGG" id="ffu:CLAFUR5_03819"/>
<proteinExistence type="predicted"/>
<reference evidence="3" key="2">
    <citation type="journal article" date="2022" name="Microb. Genom.">
        <title>A chromosome-scale genome assembly of the tomato pathogen Cladosporium fulvum reveals a compartmentalized genome architecture and the presence of a dispensable chromosome.</title>
        <authorList>
            <person name="Zaccaron A.Z."/>
            <person name="Chen L.H."/>
            <person name="Samaras A."/>
            <person name="Stergiopoulos I."/>
        </authorList>
    </citation>
    <scope>NUCLEOTIDE SEQUENCE</scope>
    <source>
        <strain evidence="3">Race5_Kim</strain>
    </source>
</reference>
<organism evidence="3 4">
    <name type="scientific">Passalora fulva</name>
    <name type="common">Tomato leaf mold</name>
    <name type="synonym">Cladosporium fulvum</name>
    <dbReference type="NCBI Taxonomy" id="5499"/>
    <lineage>
        <taxon>Eukaryota</taxon>
        <taxon>Fungi</taxon>
        <taxon>Dikarya</taxon>
        <taxon>Ascomycota</taxon>
        <taxon>Pezizomycotina</taxon>
        <taxon>Dothideomycetes</taxon>
        <taxon>Dothideomycetidae</taxon>
        <taxon>Mycosphaerellales</taxon>
        <taxon>Mycosphaerellaceae</taxon>
        <taxon>Fulvia</taxon>
    </lineage>
</organism>
<dbReference type="GeneID" id="71983697"/>
<dbReference type="RefSeq" id="XP_047758165.1">
    <property type="nucleotide sequence ID" value="XM_047902967.1"/>
</dbReference>
<evidence type="ECO:0000256" key="1">
    <source>
        <dbReference type="SAM" id="MobiDB-lite"/>
    </source>
</evidence>
<accession>A0A9Q8P5C9</accession>
<gene>
    <name evidence="3" type="ORF">CLAFUR5_03819</name>
</gene>
<dbReference type="OrthoDB" id="10401714at2759"/>
<sequence>MPPRKAGIGSKTTLLTWTGIFLFFVWGQWKHSNPERREKSRKYSRKQRERDDRRKDHKKGYTVTRDRDRTAPIIQ</sequence>
<keyword evidence="2" id="KW-0812">Transmembrane</keyword>
<feature type="region of interest" description="Disordered" evidence="1">
    <location>
        <begin position="32"/>
        <end position="75"/>
    </location>
</feature>
<keyword evidence="2" id="KW-1133">Transmembrane helix</keyword>
<keyword evidence="4" id="KW-1185">Reference proteome</keyword>
<dbReference type="EMBL" id="CP090164">
    <property type="protein sequence ID" value="UJO13799.1"/>
    <property type="molecule type" value="Genomic_DNA"/>
</dbReference>
<name>A0A9Q8P5C9_PASFU</name>
<evidence type="ECO:0000256" key="2">
    <source>
        <dbReference type="SAM" id="Phobius"/>
    </source>
</evidence>
<feature type="compositionally biased region" description="Basic and acidic residues" evidence="1">
    <location>
        <begin position="64"/>
        <end position="75"/>
    </location>
</feature>